<dbReference type="AlphaFoldDB" id="A0A928VND2"/>
<dbReference type="RefSeq" id="WP_264324497.1">
    <property type="nucleotide sequence ID" value="NZ_JADEXQ010000020.1"/>
</dbReference>
<keyword evidence="7" id="KW-1185">Reference proteome</keyword>
<comment type="caution">
    <text evidence="6">The sequence shown here is derived from an EMBL/GenBank/DDBJ whole genome shotgun (WGS) entry which is preliminary data.</text>
</comment>
<dbReference type="GO" id="GO:0000976">
    <property type="term" value="F:transcription cis-regulatory region binding"/>
    <property type="evidence" value="ECO:0007669"/>
    <property type="project" value="TreeGrafter"/>
</dbReference>
<name>A0A928VND2_9CYAN</name>
<dbReference type="Pfam" id="PF00440">
    <property type="entry name" value="TetR_N"/>
    <property type="match status" value="1"/>
</dbReference>
<evidence type="ECO:0000256" key="2">
    <source>
        <dbReference type="ARBA" id="ARBA00023125"/>
    </source>
</evidence>
<evidence type="ECO:0000313" key="7">
    <source>
        <dbReference type="Proteomes" id="UP000625316"/>
    </source>
</evidence>
<feature type="DNA-binding region" description="H-T-H motif" evidence="4">
    <location>
        <begin position="29"/>
        <end position="48"/>
    </location>
</feature>
<evidence type="ECO:0000256" key="3">
    <source>
        <dbReference type="ARBA" id="ARBA00023163"/>
    </source>
</evidence>
<keyword evidence="3" id="KW-0804">Transcription</keyword>
<dbReference type="PANTHER" id="PTHR30055:SF234">
    <property type="entry name" value="HTH-TYPE TRANSCRIPTIONAL REGULATOR BETI"/>
    <property type="match status" value="1"/>
</dbReference>
<keyword evidence="2 4" id="KW-0238">DNA-binding</keyword>
<dbReference type="SUPFAM" id="SSF46689">
    <property type="entry name" value="Homeodomain-like"/>
    <property type="match status" value="1"/>
</dbReference>
<protein>
    <submittedName>
        <fullName evidence="6">TetR/AcrR family transcriptional regulator</fullName>
    </submittedName>
</protein>
<sequence>MARDREETKAKILQAVGKVLGTSGFQGLGVNAIAREAGVDKVLIYRYFKDVPTLLKTFAQSGDYVGSLDRLLTQASPEQLADWRSALVLLVMGYAKTLQHNPLSQEIFRWELTEKNELTESLALTREKMIQAGLDWMRQQYPEVADYDLEAITAILLSSVTYLVLRSRTRQTFLDIDFSQSTGLIQVETTIRKFLESIE</sequence>
<evidence type="ECO:0000256" key="4">
    <source>
        <dbReference type="PROSITE-ProRule" id="PRU00335"/>
    </source>
</evidence>
<evidence type="ECO:0000259" key="5">
    <source>
        <dbReference type="PROSITE" id="PS50977"/>
    </source>
</evidence>
<feature type="domain" description="HTH tetR-type" evidence="5">
    <location>
        <begin position="6"/>
        <end position="66"/>
    </location>
</feature>
<evidence type="ECO:0000256" key="1">
    <source>
        <dbReference type="ARBA" id="ARBA00023015"/>
    </source>
</evidence>
<dbReference type="InterPro" id="IPR050109">
    <property type="entry name" value="HTH-type_TetR-like_transc_reg"/>
</dbReference>
<organism evidence="6 7">
    <name type="scientific">Romeriopsis navalis LEGE 11480</name>
    <dbReference type="NCBI Taxonomy" id="2777977"/>
    <lineage>
        <taxon>Bacteria</taxon>
        <taxon>Bacillati</taxon>
        <taxon>Cyanobacteriota</taxon>
        <taxon>Cyanophyceae</taxon>
        <taxon>Leptolyngbyales</taxon>
        <taxon>Leptolyngbyaceae</taxon>
        <taxon>Romeriopsis</taxon>
        <taxon>Romeriopsis navalis</taxon>
    </lineage>
</organism>
<dbReference type="PRINTS" id="PR00455">
    <property type="entry name" value="HTHTETR"/>
</dbReference>
<dbReference type="GO" id="GO:0003700">
    <property type="term" value="F:DNA-binding transcription factor activity"/>
    <property type="evidence" value="ECO:0007669"/>
    <property type="project" value="TreeGrafter"/>
</dbReference>
<reference evidence="6" key="1">
    <citation type="submission" date="2020-10" db="EMBL/GenBank/DDBJ databases">
        <authorList>
            <person name="Castelo-Branco R."/>
            <person name="Eusebio N."/>
            <person name="Adriana R."/>
            <person name="Vieira A."/>
            <person name="Brugerolle De Fraissinette N."/>
            <person name="Rezende De Castro R."/>
            <person name="Schneider M.P."/>
            <person name="Vasconcelos V."/>
            <person name="Leao P.N."/>
        </authorList>
    </citation>
    <scope>NUCLEOTIDE SEQUENCE</scope>
    <source>
        <strain evidence="6">LEGE 11480</strain>
    </source>
</reference>
<proteinExistence type="predicted"/>
<keyword evidence="1" id="KW-0805">Transcription regulation</keyword>
<dbReference type="Proteomes" id="UP000625316">
    <property type="component" value="Unassembled WGS sequence"/>
</dbReference>
<dbReference type="PANTHER" id="PTHR30055">
    <property type="entry name" value="HTH-TYPE TRANSCRIPTIONAL REGULATOR RUTR"/>
    <property type="match status" value="1"/>
</dbReference>
<gene>
    <name evidence="6" type="ORF">IQ266_08050</name>
</gene>
<evidence type="ECO:0000313" key="6">
    <source>
        <dbReference type="EMBL" id="MBE9029680.1"/>
    </source>
</evidence>
<dbReference type="InterPro" id="IPR001647">
    <property type="entry name" value="HTH_TetR"/>
</dbReference>
<accession>A0A928VND2</accession>
<dbReference type="PROSITE" id="PS50977">
    <property type="entry name" value="HTH_TETR_2"/>
    <property type="match status" value="1"/>
</dbReference>
<dbReference type="Gene3D" id="1.10.357.10">
    <property type="entry name" value="Tetracycline Repressor, domain 2"/>
    <property type="match status" value="1"/>
</dbReference>
<dbReference type="InterPro" id="IPR009057">
    <property type="entry name" value="Homeodomain-like_sf"/>
</dbReference>
<dbReference type="EMBL" id="JADEXQ010000020">
    <property type="protein sequence ID" value="MBE9029680.1"/>
    <property type="molecule type" value="Genomic_DNA"/>
</dbReference>